<evidence type="ECO:0000313" key="4">
    <source>
        <dbReference type="Proteomes" id="UP001431209"/>
    </source>
</evidence>
<comment type="similarity">
    <text evidence="1">Belongs to the gemin-2 family.</text>
</comment>
<dbReference type="GO" id="GO:0005634">
    <property type="term" value="C:nucleus"/>
    <property type="evidence" value="ECO:0007669"/>
    <property type="project" value="TreeGrafter"/>
</dbReference>
<dbReference type="PANTHER" id="PTHR12794:SF0">
    <property type="entry name" value="GEM-ASSOCIATED PROTEIN 2"/>
    <property type="match status" value="1"/>
</dbReference>
<dbReference type="AlphaFoldDB" id="A0AAW2YKR0"/>
<reference evidence="3 4" key="1">
    <citation type="submission" date="2024-03" db="EMBL/GenBank/DDBJ databases">
        <title>The Acrasis kona genome and developmental transcriptomes reveal deep origins of eukaryotic multicellular pathways.</title>
        <authorList>
            <person name="Sheikh S."/>
            <person name="Fu C.-J."/>
            <person name="Brown M.W."/>
            <person name="Baldauf S.L."/>
        </authorList>
    </citation>
    <scope>NUCLEOTIDE SEQUENCE [LARGE SCALE GENOMIC DNA]</scope>
    <source>
        <strain evidence="3 4">ATCC MYA-3509</strain>
    </source>
</reference>
<accession>A0AAW2YKR0</accession>
<dbReference type="GO" id="GO:0032797">
    <property type="term" value="C:SMN complex"/>
    <property type="evidence" value="ECO:0007669"/>
    <property type="project" value="TreeGrafter"/>
</dbReference>
<gene>
    <name evidence="3" type="ORF">AKO1_005290</name>
</gene>
<comment type="caution">
    <text evidence="3">The sequence shown here is derived from an EMBL/GenBank/DDBJ whole genome shotgun (WGS) entry which is preliminary data.</text>
</comment>
<evidence type="ECO:0000256" key="2">
    <source>
        <dbReference type="SAM" id="MobiDB-lite"/>
    </source>
</evidence>
<keyword evidence="4" id="KW-1185">Reference proteome</keyword>
<dbReference type="EMBL" id="JAOPGA020000251">
    <property type="protein sequence ID" value="KAL0477827.1"/>
    <property type="molecule type" value="Genomic_DNA"/>
</dbReference>
<dbReference type="PANTHER" id="PTHR12794">
    <property type="entry name" value="GEMIN2"/>
    <property type="match status" value="1"/>
</dbReference>
<feature type="compositionally biased region" description="Acidic residues" evidence="2">
    <location>
        <begin position="26"/>
        <end position="41"/>
    </location>
</feature>
<dbReference type="Gene3D" id="1.20.58.1070">
    <property type="match status" value="1"/>
</dbReference>
<feature type="compositionally biased region" description="Basic residues" evidence="2">
    <location>
        <begin position="46"/>
        <end position="57"/>
    </location>
</feature>
<protein>
    <submittedName>
        <fullName evidence="3">Gem-associated protein</fullName>
    </submittedName>
</protein>
<dbReference type="Pfam" id="PF04938">
    <property type="entry name" value="SIP1"/>
    <property type="match status" value="1"/>
</dbReference>
<feature type="region of interest" description="Disordered" evidence="2">
    <location>
        <begin position="1"/>
        <end position="64"/>
    </location>
</feature>
<evidence type="ECO:0000313" key="3">
    <source>
        <dbReference type="EMBL" id="KAL0477827.1"/>
    </source>
</evidence>
<proteinExistence type="inferred from homology"/>
<organism evidence="3 4">
    <name type="scientific">Acrasis kona</name>
    <dbReference type="NCBI Taxonomy" id="1008807"/>
    <lineage>
        <taxon>Eukaryota</taxon>
        <taxon>Discoba</taxon>
        <taxon>Heterolobosea</taxon>
        <taxon>Tetramitia</taxon>
        <taxon>Eutetramitia</taxon>
        <taxon>Acrasidae</taxon>
        <taxon>Acrasis</taxon>
    </lineage>
</organism>
<dbReference type="InterPro" id="IPR035426">
    <property type="entry name" value="Gemin2/Brr1"/>
</dbReference>
<name>A0AAW2YKR0_9EUKA</name>
<dbReference type="Proteomes" id="UP001431209">
    <property type="component" value="Unassembled WGS sequence"/>
</dbReference>
<evidence type="ECO:0000256" key="1">
    <source>
        <dbReference type="ARBA" id="ARBA00025758"/>
    </source>
</evidence>
<dbReference type="GO" id="GO:0000387">
    <property type="term" value="P:spliceosomal snRNP assembly"/>
    <property type="evidence" value="ECO:0007669"/>
    <property type="project" value="InterPro"/>
</dbReference>
<sequence length="336" mass="39199">MEEPISLEAPFEPITFYPSSFTDLEPNVDNDDAQDNVDNDVVEPKAKRRKKRGKKNRDKREKKSVLEIRDENMVSQIGCLPVDHDEDGNKTRFIEPSKWKDIPPETPQEYLLRVRYEAQNMCEQIAVSKDIDPRSFDNNVTQTIDPAFSRYDEFLDDDETTRADPEWIEKCLKTFTHLRNKVQRDRLYYEQNGLDEATLAVKSIIPGEFKHKEWRLFTFGEEVEDDIISRFPSLETEPTERILHNIDDLSVQYLLKKMTYWITEVGDIQRLKFLWIYSLLLALDNPAPAGCAAALSDFSIWLLEIRLSCSDEQLPLLNTLITIIILFFKQGNEDVV</sequence>